<feature type="transmembrane region" description="Helical" evidence="1">
    <location>
        <begin position="379"/>
        <end position="395"/>
    </location>
</feature>
<feature type="transmembrane region" description="Helical" evidence="1">
    <location>
        <begin position="164"/>
        <end position="188"/>
    </location>
</feature>
<dbReference type="InterPro" id="IPR048389">
    <property type="entry name" value="YciQ-like_C"/>
</dbReference>
<dbReference type="EMBL" id="CP159534">
    <property type="protein sequence ID" value="XCJ71718.1"/>
    <property type="molecule type" value="Genomic_DNA"/>
</dbReference>
<protein>
    <recommendedName>
        <fullName evidence="2">Predicted membrane protein YciQ-like C-terminal domain-containing protein</fullName>
    </recommendedName>
</protein>
<feature type="transmembrane region" description="Helical" evidence="1">
    <location>
        <begin position="354"/>
        <end position="372"/>
    </location>
</feature>
<feature type="domain" description="Predicted membrane protein YciQ-like C-terminal" evidence="2">
    <location>
        <begin position="45"/>
        <end position="267"/>
    </location>
</feature>
<feature type="transmembrane region" description="Helical" evidence="1">
    <location>
        <begin position="314"/>
        <end position="334"/>
    </location>
</feature>
<dbReference type="RefSeq" id="WP_353943321.1">
    <property type="nucleotide sequence ID" value="NZ_CP159534.1"/>
</dbReference>
<evidence type="ECO:0000313" key="3">
    <source>
        <dbReference type="EMBL" id="XCJ71718.1"/>
    </source>
</evidence>
<keyword evidence="1" id="KW-0472">Membrane</keyword>
<sequence length="526" mass="55792">MSHTEQLYWGGAALIALWLVLFGLALLATRNGAVTPAPATQEFGPDPESPAVVTLLGNNWRGVEYAAGATLLDLAARGFVEVRQPADDPAASTVHVTDVGRDAQDLPPYERRVLERVISRTTEGGAPIGAIAFRDAKRAAAFNAELRKDIVAEARLRGLSRARFAGWLAGGLTLLACVPGVLFGLAALMGHHGVRAAFVVCVLPASAMFWLLARAQGERATPRGLERAGHWAGLRSWLTAHEDFARLPPAAVAVWDRYLAYGTALGVTSLAGRLLGFDAGDRRRVWSSYGGTWRPVRIRYPRLLPGFGASKGRLLQLAAAAALVAGALAAFAVLRQPDWSLAADAHSDGTLRRPGLILSAGWVGSALLGVIAAGKFRRWTLLLVFLAMMPGNFASDSDGWFVDAAAEQGPLAVEWAAIALFAALAGHLLILACLELRAPDTITGEVLRVEGRKNTKAARFLALDEGTTALTTAWALPAASRDLATGAQVRLTVSRGTRTIRSAELVRAAPWEGDWAEASAPGQHVS</sequence>
<dbReference type="KEGG" id="stac:ABII15_17860"/>
<organism evidence="3">
    <name type="scientific">Streptomyces tabacisoli</name>
    <dbReference type="NCBI Taxonomy" id="3156398"/>
    <lineage>
        <taxon>Bacteria</taxon>
        <taxon>Bacillati</taxon>
        <taxon>Actinomycetota</taxon>
        <taxon>Actinomycetes</taxon>
        <taxon>Kitasatosporales</taxon>
        <taxon>Streptomycetaceae</taxon>
        <taxon>Streptomyces</taxon>
    </lineage>
</organism>
<dbReference type="Pfam" id="PF20990">
    <property type="entry name" value="DUF2207_C"/>
    <property type="match status" value="1"/>
</dbReference>
<proteinExistence type="predicted"/>
<dbReference type="AlphaFoldDB" id="A0AAU8ITW4"/>
<feature type="transmembrane region" description="Helical" evidence="1">
    <location>
        <begin position="194"/>
        <end position="213"/>
    </location>
</feature>
<accession>A0AAU8ITW4</accession>
<gene>
    <name evidence="3" type="ORF">ABII15_17860</name>
</gene>
<name>A0AAU8ITW4_9ACTN</name>
<evidence type="ECO:0000256" key="1">
    <source>
        <dbReference type="SAM" id="Phobius"/>
    </source>
</evidence>
<feature type="transmembrane region" description="Helical" evidence="1">
    <location>
        <begin position="6"/>
        <end position="28"/>
    </location>
</feature>
<reference evidence="3" key="1">
    <citation type="submission" date="2024-06" db="EMBL/GenBank/DDBJ databases">
        <title>Streptomyces sp. strain HUAS MG91 genome sequences.</title>
        <authorList>
            <person name="Mo P."/>
        </authorList>
    </citation>
    <scope>NUCLEOTIDE SEQUENCE</scope>
    <source>
        <strain evidence="3">HUAS MG91</strain>
    </source>
</reference>
<keyword evidence="1" id="KW-0812">Transmembrane</keyword>
<evidence type="ECO:0000259" key="2">
    <source>
        <dbReference type="Pfam" id="PF20990"/>
    </source>
</evidence>
<feature type="transmembrane region" description="Helical" evidence="1">
    <location>
        <begin position="415"/>
        <end position="434"/>
    </location>
</feature>
<keyword evidence="1" id="KW-1133">Transmembrane helix</keyword>